<gene>
    <name evidence="1" type="ordered locus">Ftrac_2950</name>
</gene>
<sequence length="81" mass="9188">MLTTRLTSAEEKKLAEYCEQNGLSKSQVVKEALAQYLTKKSEVSAYETGQDLFGAASSNETDRSTTYKQRLRKMLNEKHSH</sequence>
<dbReference type="STRING" id="643867.Ftrac_2950"/>
<dbReference type="KEGG" id="mtt:Ftrac_2950"/>
<dbReference type="eggNOG" id="COG3905">
    <property type="taxonomic scope" value="Bacteria"/>
</dbReference>
<dbReference type="GO" id="GO:0006355">
    <property type="term" value="P:regulation of DNA-templated transcription"/>
    <property type="evidence" value="ECO:0007669"/>
    <property type="project" value="InterPro"/>
</dbReference>
<protein>
    <submittedName>
        <fullName evidence="1">CopG family transcriptional regulator</fullName>
    </submittedName>
</protein>
<evidence type="ECO:0000313" key="2">
    <source>
        <dbReference type="Proteomes" id="UP000008720"/>
    </source>
</evidence>
<dbReference type="RefSeq" id="WP_013455069.1">
    <property type="nucleotide sequence ID" value="NC_014759.1"/>
</dbReference>
<reference evidence="1 2" key="1">
    <citation type="journal article" date="2011" name="Stand. Genomic Sci.">
        <title>Complete genome sequence of Marivirga tractuosa type strain (H-43).</title>
        <authorList>
            <person name="Pagani I."/>
            <person name="Chertkov O."/>
            <person name="Lapidus A."/>
            <person name="Lucas S."/>
            <person name="Del Rio T.G."/>
            <person name="Tice H."/>
            <person name="Copeland A."/>
            <person name="Cheng J.F."/>
            <person name="Nolan M."/>
            <person name="Saunders E."/>
            <person name="Pitluck S."/>
            <person name="Held B."/>
            <person name="Goodwin L."/>
            <person name="Liolios K."/>
            <person name="Ovchinikova G."/>
            <person name="Ivanova N."/>
            <person name="Mavromatis K."/>
            <person name="Pati A."/>
            <person name="Chen A."/>
            <person name="Palaniappan K."/>
            <person name="Land M."/>
            <person name="Hauser L."/>
            <person name="Jeffries C.D."/>
            <person name="Detter J.C."/>
            <person name="Han C."/>
            <person name="Tapia R."/>
            <person name="Ngatchou-Djao O.D."/>
            <person name="Rohde M."/>
            <person name="Goker M."/>
            <person name="Spring S."/>
            <person name="Sikorski J."/>
            <person name="Woyke T."/>
            <person name="Bristow J."/>
            <person name="Eisen J.A."/>
            <person name="Markowitz V."/>
            <person name="Hugenholtz P."/>
            <person name="Klenk H.P."/>
            <person name="Kyrpides N.C."/>
        </authorList>
    </citation>
    <scope>NUCLEOTIDE SEQUENCE [LARGE SCALE GENOMIC DNA]</scope>
    <source>
        <strain evidence="2">ATCC 23168 / DSM 4126 / NBRC 15989 / NCIMB 1408 / VKM B-1430 / H-43</strain>
    </source>
</reference>
<dbReference type="Gene3D" id="1.10.1220.10">
    <property type="entry name" value="Met repressor-like"/>
    <property type="match status" value="1"/>
</dbReference>
<proteinExistence type="predicted"/>
<accession>E4TSY5</accession>
<dbReference type="HOGENOM" id="CLU_173961_0_0_10"/>
<dbReference type="Proteomes" id="UP000008720">
    <property type="component" value="Chromosome"/>
</dbReference>
<dbReference type="AlphaFoldDB" id="E4TSY5"/>
<dbReference type="InterPro" id="IPR013321">
    <property type="entry name" value="Arc_rbn_hlx_hlx"/>
</dbReference>
<dbReference type="EMBL" id="CP002349">
    <property type="protein sequence ID" value="ADR22926.1"/>
    <property type="molecule type" value="Genomic_DNA"/>
</dbReference>
<organism evidence="1 2">
    <name type="scientific">Marivirga tractuosa (strain ATCC 23168 / DSM 4126 / NBRC 15989 / NCIMB 1408 / VKM B-1430 / H-43)</name>
    <name type="common">Microscilla tractuosa</name>
    <name type="synonym">Flexibacter tractuosus</name>
    <dbReference type="NCBI Taxonomy" id="643867"/>
    <lineage>
        <taxon>Bacteria</taxon>
        <taxon>Pseudomonadati</taxon>
        <taxon>Bacteroidota</taxon>
        <taxon>Cytophagia</taxon>
        <taxon>Cytophagales</taxon>
        <taxon>Marivirgaceae</taxon>
        <taxon>Marivirga</taxon>
    </lineage>
</organism>
<keyword evidence="2" id="KW-1185">Reference proteome</keyword>
<dbReference type="OrthoDB" id="2087534at2"/>
<name>E4TSY5_MARTH</name>
<evidence type="ECO:0000313" key="1">
    <source>
        <dbReference type="EMBL" id="ADR22926.1"/>
    </source>
</evidence>